<keyword evidence="3" id="KW-1185">Reference proteome</keyword>
<evidence type="ECO:0000313" key="3">
    <source>
        <dbReference type="Proteomes" id="UP001412067"/>
    </source>
</evidence>
<accession>A0ABR2MCR3</accession>
<evidence type="ECO:0000313" key="2">
    <source>
        <dbReference type="EMBL" id="KAK8961736.1"/>
    </source>
</evidence>
<dbReference type="Proteomes" id="UP001412067">
    <property type="component" value="Unassembled WGS sequence"/>
</dbReference>
<gene>
    <name evidence="2" type="ORF">KSP40_PGU013839</name>
</gene>
<comment type="caution">
    <text evidence="2">The sequence shown here is derived from an EMBL/GenBank/DDBJ whole genome shotgun (WGS) entry which is preliminary data.</text>
</comment>
<feature type="compositionally biased region" description="Low complexity" evidence="1">
    <location>
        <begin position="125"/>
        <end position="134"/>
    </location>
</feature>
<feature type="compositionally biased region" description="Basic residues" evidence="1">
    <location>
        <begin position="135"/>
        <end position="146"/>
    </location>
</feature>
<reference evidence="2 3" key="1">
    <citation type="journal article" date="2022" name="Nat. Plants">
        <title>Genomes of leafy and leafless Platanthera orchids illuminate the evolution of mycoheterotrophy.</title>
        <authorList>
            <person name="Li M.H."/>
            <person name="Liu K.W."/>
            <person name="Li Z."/>
            <person name="Lu H.C."/>
            <person name="Ye Q.L."/>
            <person name="Zhang D."/>
            <person name="Wang J.Y."/>
            <person name="Li Y.F."/>
            <person name="Zhong Z.M."/>
            <person name="Liu X."/>
            <person name="Yu X."/>
            <person name="Liu D.K."/>
            <person name="Tu X.D."/>
            <person name="Liu B."/>
            <person name="Hao Y."/>
            <person name="Liao X.Y."/>
            <person name="Jiang Y.T."/>
            <person name="Sun W.H."/>
            <person name="Chen J."/>
            <person name="Chen Y.Q."/>
            <person name="Ai Y."/>
            <person name="Zhai J.W."/>
            <person name="Wu S.S."/>
            <person name="Zhou Z."/>
            <person name="Hsiao Y.Y."/>
            <person name="Wu W.L."/>
            <person name="Chen Y.Y."/>
            <person name="Lin Y.F."/>
            <person name="Hsu J.L."/>
            <person name="Li C.Y."/>
            <person name="Wang Z.W."/>
            <person name="Zhao X."/>
            <person name="Zhong W.Y."/>
            <person name="Ma X.K."/>
            <person name="Ma L."/>
            <person name="Huang J."/>
            <person name="Chen G.Z."/>
            <person name="Huang M.Z."/>
            <person name="Huang L."/>
            <person name="Peng D.H."/>
            <person name="Luo Y.B."/>
            <person name="Zou S.Q."/>
            <person name="Chen S.P."/>
            <person name="Lan S."/>
            <person name="Tsai W.C."/>
            <person name="Van de Peer Y."/>
            <person name="Liu Z.J."/>
        </authorList>
    </citation>
    <scope>NUCLEOTIDE SEQUENCE [LARGE SCALE GENOMIC DNA]</scope>
    <source>
        <strain evidence="2">Lor288</strain>
    </source>
</reference>
<proteinExistence type="predicted"/>
<organism evidence="2 3">
    <name type="scientific">Platanthera guangdongensis</name>
    <dbReference type="NCBI Taxonomy" id="2320717"/>
    <lineage>
        <taxon>Eukaryota</taxon>
        <taxon>Viridiplantae</taxon>
        <taxon>Streptophyta</taxon>
        <taxon>Embryophyta</taxon>
        <taxon>Tracheophyta</taxon>
        <taxon>Spermatophyta</taxon>
        <taxon>Magnoliopsida</taxon>
        <taxon>Liliopsida</taxon>
        <taxon>Asparagales</taxon>
        <taxon>Orchidaceae</taxon>
        <taxon>Orchidoideae</taxon>
        <taxon>Orchideae</taxon>
        <taxon>Orchidinae</taxon>
        <taxon>Platanthera</taxon>
    </lineage>
</organism>
<evidence type="ECO:0000256" key="1">
    <source>
        <dbReference type="SAM" id="MobiDB-lite"/>
    </source>
</evidence>
<name>A0ABR2MCR3_9ASPA</name>
<feature type="region of interest" description="Disordered" evidence="1">
    <location>
        <begin position="125"/>
        <end position="147"/>
    </location>
</feature>
<dbReference type="EMBL" id="JBBWWR010000009">
    <property type="protein sequence ID" value="KAK8961736.1"/>
    <property type="molecule type" value="Genomic_DNA"/>
</dbReference>
<protein>
    <submittedName>
        <fullName evidence="2">Uncharacterized protein</fullName>
    </submittedName>
</protein>
<sequence length="159" mass="17453">MWKHAVSRSLHKSLRSLAWHGSKKELTSPPGRIRQDDQLASCAPEFIRLPSLSSLAFHGVSGRGSWQVVFGYKLLPVPHVWPFDDNVEAVALYLPLGGANSSKILPRALASKTIEDYKDWQFQPAGSTATASGRRSGRRRRRRGRGIAKCGGGDSWAGC</sequence>